<gene>
    <name evidence="1" type="ORF">ERS852481_01133</name>
</gene>
<accession>A0A174J547</accession>
<name>A0A174J547_9FIRM</name>
<dbReference type="AlphaFoldDB" id="A0A174J547"/>
<dbReference type="PaxDb" id="410072-ERS852525_00050"/>
<sequence>MRTNYMMNVDDVMEELGVKRSKAYSILSSSMMNWQRKDM</sequence>
<reference evidence="1 2" key="1">
    <citation type="submission" date="2015-09" db="EMBL/GenBank/DDBJ databases">
        <authorList>
            <consortium name="Pathogen Informatics"/>
        </authorList>
    </citation>
    <scope>NUCLEOTIDE SEQUENCE [LARGE SCALE GENOMIC DNA]</scope>
    <source>
        <strain evidence="1 2">2789STDY5834866</strain>
    </source>
</reference>
<organism evidence="1 2">
    <name type="scientific">Coprococcus comes</name>
    <dbReference type="NCBI Taxonomy" id="410072"/>
    <lineage>
        <taxon>Bacteria</taxon>
        <taxon>Bacillati</taxon>
        <taxon>Bacillota</taxon>
        <taxon>Clostridia</taxon>
        <taxon>Lachnospirales</taxon>
        <taxon>Lachnospiraceae</taxon>
        <taxon>Coprococcus</taxon>
    </lineage>
</organism>
<protein>
    <submittedName>
        <fullName evidence="1">Uncharacterized protein</fullName>
    </submittedName>
</protein>
<proteinExistence type="predicted"/>
<evidence type="ECO:0000313" key="2">
    <source>
        <dbReference type="Proteomes" id="UP000095362"/>
    </source>
</evidence>
<dbReference type="STRING" id="410072.ERS852525_00050"/>
<evidence type="ECO:0000313" key="1">
    <source>
        <dbReference type="EMBL" id="CUN96218.1"/>
    </source>
</evidence>
<dbReference type="Proteomes" id="UP000095362">
    <property type="component" value="Unassembled WGS sequence"/>
</dbReference>
<dbReference type="EMBL" id="CYZK01000005">
    <property type="protein sequence ID" value="CUN96218.1"/>
    <property type="molecule type" value="Genomic_DNA"/>
</dbReference>